<evidence type="ECO:0000259" key="3">
    <source>
        <dbReference type="Pfam" id="PF24320"/>
    </source>
</evidence>
<accession>A0A9W4UKU7</accession>
<keyword evidence="5" id="KW-1185">Reference proteome</keyword>
<evidence type="ECO:0000313" key="5">
    <source>
        <dbReference type="Proteomes" id="UP001152607"/>
    </source>
</evidence>
<sequence length="454" mass="48914">MKFSTIPTALVALITLTPSVFAHTWIDQLRNINDKGQYVGDAGYPRGKYVQGEKGYNMDSDVAASGSLWLLPTIKEKGQPWISEETLLCHPYQREQKQTSNYPRLQTSPGTFIAMRYLENGHVTLVGQNPNDQKPTNNGTIFVYGTTEPVKEEKLVNVLQWTQDGKGGNKGGVLLAAQDYDDGRCHQHNDNPKSHLREEEHPNYAPGQEKTGPSILELPCESNVMIPKDAPTGKPYTLYWVWQWNTEPGTPGLPQGKDEYYTSCMDVDVADKFDDTAKLEHLMFQQDGMASAVPDFASRKAMYTDPIKAERGPYFSKKGIQFGDGGAAAPTNKPSGSKSTRRPGSLPTTLATVSSPAGSRPSAPPGNNNGGNNGGNNGAIDIPTMTKRPGRPLPSKAPAAAAPPNNNGGNQDNSVVTVTNVVKVTVTAPVVTATVTAQAGARVPRGARFKVAGH</sequence>
<dbReference type="AlphaFoldDB" id="A0A9W4UKU7"/>
<feature type="chain" id="PRO_5040749699" description="DUF7492 domain-containing protein" evidence="2">
    <location>
        <begin position="23"/>
        <end position="454"/>
    </location>
</feature>
<proteinExistence type="predicted"/>
<feature type="compositionally biased region" description="Low complexity" evidence="1">
    <location>
        <begin position="397"/>
        <end position="407"/>
    </location>
</feature>
<feature type="signal peptide" evidence="2">
    <location>
        <begin position="1"/>
        <end position="22"/>
    </location>
</feature>
<feature type="region of interest" description="Disordered" evidence="1">
    <location>
        <begin position="314"/>
        <end position="413"/>
    </location>
</feature>
<dbReference type="Proteomes" id="UP001152607">
    <property type="component" value="Unassembled WGS sequence"/>
</dbReference>
<evidence type="ECO:0000256" key="2">
    <source>
        <dbReference type="SAM" id="SignalP"/>
    </source>
</evidence>
<name>A0A9W4UKU7_9PLEO</name>
<evidence type="ECO:0000313" key="4">
    <source>
        <dbReference type="EMBL" id="CAI6337825.1"/>
    </source>
</evidence>
<dbReference type="InterPro" id="IPR055915">
    <property type="entry name" value="DUF7492"/>
</dbReference>
<protein>
    <recommendedName>
        <fullName evidence="3">DUF7492 domain-containing protein</fullName>
    </recommendedName>
</protein>
<feature type="domain" description="DUF7492" evidence="3">
    <location>
        <begin position="21"/>
        <end position="277"/>
    </location>
</feature>
<feature type="compositionally biased region" description="Basic and acidic residues" evidence="1">
    <location>
        <begin position="184"/>
        <end position="202"/>
    </location>
</feature>
<evidence type="ECO:0000256" key="1">
    <source>
        <dbReference type="SAM" id="MobiDB-lite"/>
    </source>
</evidence>
<gene>
    <name evidence="4" type="ORF">PDIGIT_LOCUS10940</name>
</gene>
<dbReference type="OrthoDB" id="64281at2759"/>
<feature type="region of interest" description="Disordered" evidence="1">
    <location>
        <begin position="184"/>
        <end position="213"/>
    </location>
</feature>
<keyword evidence="2" id="KW-0732">Signal</keyword>
<comment type="caution">
    <text evidence="4">The sequence shown here is derived from an EMBL/GenBank/DDBJ whole genome shotgun (WGS) entry which is preliminary data.</text>
</comment>
<organism evidence="4 5">
    <name type="scientific">Periconia digitata</name>
    <dbReference type="NCBI Taxonomy" id="1303443"/>
    <lineage>
        <taxon>Eukaryota</taxon>
        <taxon>Fungi</taxon>
        <taxon>Dikarya</taxon>
        <taxon>Ascomycota</taxon>
        <taxon>Pezizomycotina</taxon>
        <taxon>Dothideomycetes</taxon>
        <taxon>Pleosporomycetidae</taxon>
        <taxon>Pleosporales</taxon>
        <taxon>Massarineae</taxon>
        <taxon>Periconiaceae</taxon>
        <taxon>Periconia</taxon>
    </lineage>
</organism>
<dbReference type="EMBL" id="CAOQHR010000007">
    <property type="protein sequence ID" value="CAI6337825.1"/>
    <property type="molecule type" value="Genomic_DNA"/>
</dbReference>
<feature type="compositionally biased region" description="Gly residues" evidence="1">
    <location>
        <begin position="368"/>
        <end position="377"/>
    </location>
</feature>
<reference evidence="4" key="1">
    <citation type="submission" date="2023-01" db="EMBL/GenBank/DDBJ databases">
        <authorList>
            <person name="Van Ghelder C."/>
            <person name="Rancurel C."/>
        </authorList>
    </citation>
    <scope>NUCLEOTIDE SEQUENCE</scope>
    <source>
        <strain evidence="4">CNCM I-4278</strain>
    </source>
</reference>
<feature type="compositionally biased region" description="Low complexity" evidence="1">
    <location>
        <begin position="354"/>
        <end position="367"/>
    </location>
</feature>
<dbReference type="Pfam" id="PF24320">
    <property type="entry name" value="DUF7492"/>
    <property type="match status" value="1"/>
</dbReference>